<feature type="region of interest" description="Disordered" evidence="1">
    <location>
        <begin position="272"/>
        <end position="339"/>
    </location>
</feature>
<dbReference type="EMBL" id="HACA01004769">
    <property type="protein sequence ID" value="CDW22130.1"/>
    <property type="molecule type" value="Transcribed_RNA"/>
</dbReference>
<dbReference type="PANTHER" id="PTHR10380:SF2">
    <property type="entry name" value="AGAP003037-PA"/>
    <property type="match status" value="1"/>
</dbReference>
<dbReference type="GO" id="GO:0062129">
    <property type="term" value="C:chitin-based extracellular matrix"/>
    <property type="evidence" value="ECO:0007669"/>
    <property type="project" value="TreeGrafter"/>
</dbReference>
<dbReference type="PANTHER" id="PTHR10380">
    <property type="entry name" value="CUTICLE PROTEIN"/>
    <property type="match status" value="1"/>
</dbReference>
<evidence type="ECO:0000313" key="2">
    <source>
        <dbReference type="EMBL" id="CDW22130.1"/>
    </source>
</evidence>
<accession>A0A0K2T8J7</accession>
<dbReference type="AlphaFoldDB" id="A0A0K2T8J7"/>
<feature type="region of interest" description="Disordered" evidence="1">
    <location>
        <begin position="51"/>
        <end position="128"/>
    </location>
</feature>
<organism evidence="2">
    <name type="scientific">Lepeophtheirus salmonis</name>
    <name type="common">Salmon louse</name>
    <name type="synonym">Caligus salmonis</name>
    <dbReference type="NCBI Taxonomy" id="72036"/>
    <lineage>
        <taxon>Eukaryota</taxon>
        <taxon>Metazoa</taxon>
        <taxon>Ecdysozoa</taxon>
        <taxon>Arthropoda</taxon>
        <taxon>Crustacea</taxon>
        <taxon>Multicrustacea</taxon>
        <taxon>Hexanauplia</taxon>
        <taxon>Copepoda</taxon>
        <taxon>Siphonostomatoida</taxon>
        <taxon>Caligidae</taxon>
        <taxon>Lepeophtheirus</taxon>
    </lineage>
</organism>
<feature type="compositionally biased region" description="Low complexity" evidence="1">
    <location>
        <begin position="69"/>
        <end position="79"/>
    </location>
</feature>
<dbReference type="OrthoDB" id="7222477at2759"/>
<protein>
    <submittedName>
        <fullName evidence="2">Uncharacterized protein</fullName>
    </submittedName>
</protein>
<dbReference type="GO" id="GO:0008010">
    <property type="term" value="F:structural constituent of chitin-based larval cuticle"/>
    <property type="evidence" value="ECO:0007669"/>
    <property type="project" value="TreeGrafter"/>
</dbReference>
<evidence type="ECO:0000256" key="1">
    <source>
        <dbReference type="SAM" id="MobiDB-lite"/>
    </source>
</evidence>
<reference evidence="2" key="1">
    <citation type="submission" date="2014-05" db="EMBL/GenBank/DDBJ databases">
        <authorList>
            <person name="Chronopoulou M."/>
        </authorList>
    </citation>
    <scope>NUCLEOTIDE SEQUENCE</scope>
    <source>
        <tissue evidence="2">Whole organism</tissue>
    </source>
</reference>
<feature type="compositionally biased region" description="Basic residues" evidence="1">
    <location>
        <begin position="293"/>
        <end position="311"/>
    </location>
</feature>
<name>A0A0K2T8J7_LEPSM</name>
<sequence>MELPIVKAEPEEYDYTESPEFIEESAEKINPYSLSGAFTPQQRQQRFQFLRPSSPFARRRGEDPSAILTTTTESTTTSSDEGLKSGNLRSRFRFRPSLLSSKRNNKNEVTTTSTEALTEESSTELNTSQKFPFRRTGGVSDFIRRNRPGLRRKTTTTVSTTAVVSSTTISTSESPRTTLAPTTLRLVTTEKVKLENDGLFDFDAPITSFKNKKNDDIVPTTTSTTTTFDIPKVHSTTVAPTLSRPTKKMRKNHPSLRRRRPRPAANIVPVSNEEEEFLSSTTKAYPTKPAHSGGKRIKGRRIQGNRRRTRPQKVVTEKPEESEETTEVPVTNAPPTRKLRRERILPRRKNARSDFEPLLFEETPRSKILTESSLKTERKIEAPKLHEREDKRQVFRRDNKIRLKTRKTRIRSNEIERYSFEEEDGSLTWGYKTSDGSFKEETRGVDCITRGRYGYIDDSGEVREYNYESGAPCQQEKNSLGSLESKGVGYFDYNDNRFVLPDGRRVKVQINQKHRARG</sequence>
<dbReference type="InterPro" id="IPR050468">
    <property type="entry name" value="Cuticle_Struct_Prot"/>
</dbReference>
<proteinExistence type="predicted"/>